<reference evidence="1" key="1">
    <citation type="submission" date="2020-02" db="EMBL/GenBank/DDBJ databases">
        <authorList>
            <person name="Meier V. D."/>
        </authorList>
    </citation>
    <scope>NUCLEOTIDE SEQUENCE</scope>
    <source>
        <strain evidence="1">AVDCRST_MAG75</strain>
    </source>
</reference>
<dbReference type="AlphaFoldDB" id="A0A6J4N641"/>
<accession>A0A6J4N641</accession>
<proteinExistence type="predicted"/>
<protein>
    <submittedName>
        <fullName evidence="1">Uncharacterized protein</fullName>
    </submittedName>
</protein>
<gene>
    <name evidence="1" type="ORF">AVDCRST_MAG75-800</name>
</gene>
<sequence length="56" mass="6279">MMCAEADRQMLDSVDLDPPVGTYGVKDVSVRDKVRGFAHGRPYLAETRRGLQRRSA</sequence>
<organism evidence="1">
    <name type="scientific">uncultured Propionibacteriaceae bacterium</name>
    <dbReference type="NCBI Taxonomy" id="257457"/>
    <lineage>
        <taxon>Bacteria</taxon>
        <taxon>Bacillati</taxon>
        <taxon>Actinomycetota</taxon>
        <taxon>Actinomycetes</taxon>
        <taxon>Propionibacteriales</taxon>
        <taxon>Propionibacteriaceae</taxon>
        <taxon>environmental samples</taxon>
    </lineage>
</organism>
<name>A0A6J4N641_9ACTN</name>
<evidence type="ECO:0000313" key="1">
    <source>
        <dbReference type="EMBL" id="CAA9379016.1"/>
    </source>
</evidence>
<dbReference type="EMBL" id="CADCUO010000048">
    <property type="protein sequence ID" value="CAA9379016.1"/>
    <property type="molecule type" value="Genomic_DNA"/>
</dbReference>